<gene>
    <name evidence="7" type="ORF">SAMN04487966_110129</name>
</gene>
<dbReference type="RefSeq" id="WP_245760789.1">
    <property type="nucleotide sequence ID" value="NZ_CAMIGK010000007.1"/>
</dbReference>
<organism evidence="7 8">
    <name type="scientific">Micrococcus terreus</name>
    <dbReference type="NCBI Taxonomy" id="574650"/>
    <lineage>
        <taxon>Bacteria</taxon>
        <taxon>Bacillati</taxon>
        <taxon>Actinomycetota</taxon>
        <taxon>Actinomycetes</taxon>
        <taxon>Micrococcales</taxon>
        <taxon>Micrococcaceae</taxon>
        <taxon>Micrococcus</taxon>
    </lineage>
</organism>
<dbReference type="AlphaFoldDB" id="A0A1I7MR29"/>
<evidence type="ECO:0000256" key="5">
    <source>
        <dbReference type="ARBA" id="ARBA00022840"/>
    </source>
</evidence>
<dbReference type="STRING" id="574650.SAMN04487966_110129"/>
<name>A0A1I7MR29_9MICC</name>
<keyword evidence="3" id="KW-0547">Nucleotide-binding</keyword>
<dbReference type="InterPro" id="IPR002173">
    <property type="entry name" value="Carboh/pur_kinase_PfkB_CS"/>
</dbReference>
<dbReference type="InterPro" id="IPR029056">
    <property type="entry name" value="Ribokinase-like"/>
</dbReference>
<reference evidence="7 8" key="1">
    <citation type="submission" date="2016-10" db="EMBL/GenBank/DDBJ databases">
        <authorList>
            <person name="de Groot N.N."/>
        </authorList>
    </citation>
    <scope>NUCLEOTIDE SEQUENCE [LARGE SCALE GENOMIC DNA]</scope>
    <source>
        <strain evidence="7 8">CGMCC 1.7054</strain>
    </source>
</reference>
<dbReference type="PANTHER" id="PTHR43085:SF1">
    <property type="entry name" value="PSEUDOURIDINE KINASE-RELATED"/>
    <property type="match status" value="1"/>
</dbReference>
<evidence type="ECO:0000256" key="2">
    <source>
        <dbReference type="ARBA" id="ARBA00022679"/>
    </source>
</evidence>
<dbReference type="CDD" id="cd01167">
    <property type="entry name" value="bac_FRK"/>
    <property type="match status" value="1"/>
</dbReference>
<dbReference type="Pfam" id="PF00294">
    <property type="entry name" value="PfkB"/>
    <property type="match status" value="1"/>
</dbReference>
<feature type="domain" description="Carbohydrate kinase PfkB" evidence="6">
    <location>
        <begin position="5"/>
        <end position="303"/>
    </location>
</feature>
<keyword evidence="2" id="KW-0808">Transferase</keyword>
<protein>
    <submittedName>
        <fullName evidence="7">Fructokinase</fullName>
    </submittedName>
</protein>
<evidence type="ECO:0000256" key="1">
    <source>
        <dbReference type="ARBA" id="ARBA00010688"/>
    </source>
</evidence>
<evidence type="ECO:0000259" key="6">
    <source>
        <dbReference type="Pfam" id="PF00294"/>
    </source>
</evidence>
<dbReference type="EMBL" id="FPCG01000010">
    <property type="protein sequence ID" value="SFV24361.1"/>
    <property type="molecule type" value="Genomic_DNA"/>
</dbReference>
<dbReference type="GO" id="GO:0016301">
    <property type="term" value="F:kinase activity"/>
    <property type="evidence" value="ECO:0007669"/>
    <property type="project" value="UniProtKB-KW"/>
</dbReference>
<dbReference type="SUPFAM" id="SSF53613">
    <property type="entry name" value="Ribokinase-like"/>
    <property type="match status" value="1"/>
</dbReference>
<keyword evidence="4 7" id="KW-0418">Kinase</keyword>
<dbReference type="PANTHER" id="PTHR43085">
    <property type="entry name" value="HEXOKINASE FAMILY MEMBER"/>
    <property type="match status" value="1"/>
</dbReference>
<dbReference type="Proteomes" id="UP000198881">
    <property type="component" value="Unassembled WGS sequence"/>
</dbReference>
<proteinExistence type="inferred from homology"/>
<dbReference type="Gene3D" id="3.40.1190.20">
    <property type="match status" value="1"/>
</dbReference>
<dbReference type="InterPro" id="IPR011611">
    <property type="entry name" value="PfkB_dom"/>
</dbReference>
<keyword evidence="5" id="KW-0067">ATP-binding</keyword>
<accession>A0A1I7MR29</accession>
<comment type="similarity">
    <text evidence="1">Belongs to the carbohydrate kinase PfkB family.</text>
</comment>
<dbReference type="InterPro" id="IPR050306">
    <property type="entry name" value="PfkB_Carbo_kinase"/>
</dbReference>
<evidence type="ECO:0000313" key="8">
    <source>
        <dbReference type="Proteomes" id="UP000198881"/>
    </source>
</evidence>
<evidence type="ECO:0000256" key="4">
    <source>
        <dbReference type="ARBA" id="ARBA00022777"/>
    </source>
</evidence>
<evidence type="ECO:0000313" key="7">
    <source>
        <dbReference type="EMBL" id="SFV24361.1"/>
    </source>
</evidence>
<dbReference type="PROSITE" id="PS00583">
    <property type="entry name" value="PFKB_KINASES_1"/>
    <property type="match status" value="1"/>
</dbReference>
<dbReference type="GO" id="GO:0005524">
    <property type="term" value="F:ATP binding"/>
    <property type="evidence" value="ECO:0007669"/>
    <property type="project" value="UniProtKB-KW"/>
</dbReference>
<dbReference type="PROSITE" id="PS00584">
    <property type="entry name" value="PFKB_KINASES_2"/>
    <property type="match status" value="1"/>
</dbReference>
<keyword evidence="8" id="KW-1185">Reference proteome</keyword>
<evidence type="ECO:0000256" key="3">
    <source>
        <dbReference type="ARBA" id="ARBA00022741"/>
    </source>
</evidence>
<sequence>MADVVAVIGEALVDVVVSDTADPRAHVGGSPLNVAVGLARLGEEVLFVGRWGQDEYGTMIEQHLQANSVRSVLEADQAPTSVATARLDPTGAASYGFTMDWTLPAAAEVEHGLSVDGGLTHVHTGSIATMLEPGASTVMELLERIEPTVTISYDPNCRPTLVQDRAAARRRAEEIVALTDIVHASDEDLKWLYPDRTIEESIVAWQQVEPALVVVTRGAQDILCATAEGIVQVPTVPVEVEDTVGAGDSFTAALLTALKDRGLLGAAHREALNRISVQDTEDVLRYAARAAAVTSSRPGADPPSRAELDG</sequence>